<accession>A0A4Y2QN99</accession>
<name>A0A4Y2QN99_ARAVE</name>
<protein>
    <submittedName>
        <fullName evidence="1">Uncharacterized protein</fullName>
    </submittedName>
</protein>
<reference evidence="1 2" key="1">
    <citation type="journal article" date="2019" name="Sci. Rep.">
        <title>Orb-weaving spider Araneus ventricosus genome elucidates the spidroin gene catalogue.</title>
        <authorList>
            <person name="Kono N."/>
            <person name="Nakamura H."/>
            <person name="Ohtoshi R."/>
            <person name="Moran D.A.P."/>
            <person name="Shinohara A."/>
            <person name="Yoshida Y."/>
            <person name="Fujiwara M."/>
            <person name="Mori M."/>
            <person name="Tomita M."/>
            <person name="Arakawa K."/>
        </authorList>
    </citation>
    <scope>NUCLEOTIDE SEQUENCE [LARGE SCALE GENOMIC DNA]</scope>
</reference>
<organism evidence="1 2">
    <name type="scientific">Araneus ventricosus</name>
    <name type="common">Orbweaver spider</name>
    <name type="synonym">Epeira ventricosa</name>
    <dbReference type="NCBI Taxonomy" id="182803"/>
    <lineage>
        <taxon>Eukaryota</taxon>
        <taxon>Metazoa</taxon>
        <taxon>Ecdysozoa</taxon>
        <taxon>Arthropoda</taxon>
        <taxon>Chelicerata</taxon>
        <taxon>Arachnida</taxon>
        <taxon>Araneae</taxon>
        <taxon>Araneomorphae</taxon>
        <taxon>Entelegynae</taxon>
        <taxon>Araneoidea</taxon>
        <taxon>Araneidae</taxon>
        <taxon>Araneus</taxon>
    </lineage>
</organism>
<dbReference type="AlphaFoldDB" id="A0A4Y2QN99"/>
<evidence type="ECO:0000313" key="2">
    <source>
        <dbReference type="Proteomes" id="UP000499080"/>
    </source>
</evidence>
<keyword evidence="2" id="KW-1185">Reference proteome</keyword>
<proteinExistence type="predicted"/>
<comment type="caution">
    <text evidence="1">The sequence shown here is derived from an EMBL/GenBank/DDBJ whole genome shotgun (WGS) entry which is preliminary data.</text>
</comment>
<evidence type="ECO:0000313" key="1">
    <source>
        <dbReference type="EMBL" id="GBN64768.1"/>
    </source>
</evidence>
<dbReference type="EMBL" id="BGPR01014337">
    <property type="protein sequence ID" value="GBN64768.1"/>
    <property type="molecule type" value="Genomic_DNA"/>
</dbReference>
<dbReference type="Proteomes" id="UP000499080">
    <property type="component" value="Unassembled WGS sequence"/>
</dbReference>
<gene>
    <name evidence="1" type="ORF">AVEN_229132_1</name>
</gene>
<sequence>METEYSTAFWGEEEDCMSFGADRTGGNLISLWNSVEIEFSPKEERLACQMLLLILYASPSFLRLVYVRKPCSRFLSVEEYTDSLPMIE</sequence>